<dbReference type="Gene3D" id="3.40.50.2300">
    <property type="match status" value="1"/>
</dbReference>
<evidence type="ECO:0000256" key="6">
    <source>
        <dbReference type="PROSITE-ProRule" id="PRU00169"/>
    </source>
</evidence>
<keyword evidence="1 6" id="KW-0597">Phosphoprotein</keyword>
<keyword evidence="2" id="KW-0902">Two-component regulatory system</keyword>
<evidence type="ECO:0000313" key="11">
    <source>
        <dbReference type="Proteomes" id="UP000202922"/>
    </source>
</evidence>
<dbReference type="InterPro" id="IPR001789">
    <property type="entry name" value="Sig_transdc_resp-reg_receiver"/>
</dbReference>
<evidence type="ECO:0000313" key="10">
    <source>
        <dbReference type="EMBL" id="SMX32316.1"/>
    </source>
</evidence>
<dbReference type="OrthoDB" id="9802426at2"/>
<proteinExistence type="predicted"/>
<feature type="domain" description="Response regulatory" evidence="8">
    <location>
        <begin position="8"/>
        <end position="122"/>
    </location>
</feature>
<dbReference type="Proteomes" id="UP000202922">
    <property type="component" value="Unassembled WGS sequence"/>
</dbReference>
<accession>A0A238JRE4</accession>
<keyword evidence="11" id="KW-1185">Reference proteome</keyword>
<reference evidence="11" key="1">
    <citation type="submission" date="2017-05" db="EMBL/GenBank/DDBJ databases">
        <authorList>
            <person name="Rodrigo-Torres L."/>
            <person name="Arahal R. D."/>
            <person name="Lucena T."/>
        </authorList>
    </citation>
    <scope>NUCLEOTIDE SEQUENCE [LARGE SCALE GENOMIC DNA]</scope>
    <source>
        <strain evidence="11">CECT 8621</strain>
    </source>
</reference>
<dbReference type="InterPro" id="IPR036388">
    <property type="entry name" value="WH-like_DNA-bd_sf"/>
</dbReference>
<dbReference type="GO" id="GO:0032993">
    <property type="term" value="C:protein-DNA complex"/>
    <property type="evidence" value="ECO:0007669"/>
    <property type="project" value="TreeGrafter"/>
</dbReference>
<dbReference type="Pfam" id="PF00486">
    <property type="entry name" value="Trans_reg_C"/>
    <property type="match status" value="1"/>
</dbReference>
<dbReference type="SUPFAM" id="SSF46894">
    <property type="entry name" value="C-terminal effector domain of the bipartite response regulators"/>
    <property type="match status" value="1"/>
</dbReference>
<dbReference type="CDD" id="cd17574">
    <property type="entry name" value="REC_OmpR"/>
    <property type="match status" value="1"/>
</dbReference>
<protein>
    <submittedName>
        <fullName evidence="10">Response regulator MprA</fullName>
    </submittedName>
</protein>
<dbReference type="SUPFAM" id="SSF52172">
    <property type="entry name" value="CheY-like"/>
    <property type="match status" value="1"/>
</dbReference>
<evidence type="ECO:0000259" key="9">
    <source>
        <dbReference type="PROSITE" id="PS51755"/>
    </source>
</evidence>
<keyword evidence="5" id="KW-0804">Transcription</keyword>
<dbReference type="PROSITE" id="PS50110">
    <property type="entry name" value="RESPONSE_REGULATORY"/>
    <property type="match status" value="1"/>
</dbReference>
<dbReference type="InterPro" id="IPR001867">
    <property type="entry name" value="OmpR/PhoB-type_DNA-bd"/>
</dbReference>
<organism evidence="10 11">
    <name type="scientific">Actibacterium lipolyticum</name>
    <dbReference type="NCBI Taxonomy" id="1524263"/>
    <lineage>
        <taxon>Bacteria</taxon>
        <taxon>Pseudomonadati</taxon>
        <taxon>Pseudomonadota</taxon>
        <taxon>Alphaproteobacteria</taxon>
        <taxon>Rhodobacterales</taxon>
        <taxon>Roseobacteraceae</taxon>
        <taxon>Actibacterium</taxon>
    </lineage>
</organism>
<keyword evidence="4 7" id="KW-0238">DNA-binding</keyword>
<feature type="domain" description="OmpR/PhoB-type" evidence="9">
    <location>
        <begin position="123"/>
        <end position="224"/>
    </location>
</feature>
<evidence type="ECO:0000259" key="8">
    <source>
        <dbReference type="PROSITE" id="PS50110"/>
    </source>
</evidence>
<dbReference type="EMBL" id="FXYE01000001">
    <property type="protein sequence ID" value="SMX32316.1"/>
    <property type="molecule type" value="Genomic_DNA"/>
</dbReference>
<dbReference type="CDD" id="cd00383">
    <property type="entry name" value="trans_reg_C"/>
    <property type="match status" value="1"/>
</dbReference>
<dbReference type="Gene3D" id="1.10.10.10">
    <property type="entry name" value="Winged helix-like DNA-binding domain superfamily/Winged helix DNA-binding domain"/>
    <property type="match status" value="1"/>
</dbReference>
<dbReference type="AlphaFoldDB" id="A0A238JRE4"/>
<evidence type="ECO:0000256" key="7">
    <source>
        <dbReference type="PROSITE-ProRule" id="PRU01091"/>
    </source>
</evidence>
<dbReference type="SMART" id="SM00862">
    <property type="entry name" value="Trans_reg_C"/>
    <property type="match status" value="1"/>
</dbReference>
<evidence type="ECO:0000256" key="4">
    <source>
        <dbReference type="ARBA" id="ARBA00023125"/>
    </source>
</evidence>
<dbReference type="InterPro" id="IPR016032">
    <property type="entry name" value="Sig_transdc_resp-reg_C-effctor"/>
</dbReference>
<dbReference type="GO" id="GO:0005829">
    <property type="term" value="C:cytosol"/>
    <property type="evidence" value="ECO:0007669"/>
    <property type="project" value="TreeGrafter"/>
</dbReference>
<dbReference type="SMART" id="SM00448">
    <property type="entry name" value="REC"/>
    <property type="match status" value="1"/>
</dbReference>
<dbReference type="GO" id="GO:0006355">
    <property type="term" value="P:regulation of DNA-templated transcription"/>
    <property type="evidence" value="ECO:0007669"/>
    <property type="project" value="InterPro"/>
</dbReference>
<feature type="DNA-binding region" description="OmpR/PhoB-type" evidence="7">
    <location>
        <begin position="123"/>
        <end position="224"/>
    </location>
</feature>
<dbReference type="RefSeq" id="WP_093965985.1">
    <property type="nucleotide sequence ID" value="NZ_FXYE01000001.1"/>
</dbReference>
<dbReference type="GO" id="GO:0000976">
    <property type="term" value="F:transcription cis-regulatory region binding"/>
    <property type="evidence" value="ECO:0007669"/>
    <property type="project" value="TreeGrafter"/>
</dbReference>
<evidence type="ECO:0000256" key="5">
    <source>
        <dbReference type="ARBA" id="ARBA00023163"/>
    </source>
</evidence>
<evidence type="ECO:0000256" key="2">
    <source>
        <dbReference type="ARBA" id="ARBA00023012"/>
    </source>
</evidence>
<gene>
    <name evidence="10" type="primary">mprA_1</name>
    <name evidence="10" type="ORF">COL8621_00782</name>
</gene>
<sequence length="227" mass="24929">MADTGRPTVLVVDDDPDIASVIVRGLELHGYDAIVEDRPAQAREAFRRPDIRAAIVDVMIGMDNGLDLVRKIRADGNRKPILVLSALSEVDDRAKGLKAGADDYVVKPFVLDELVARLKVQESRMDDRGALSIVLERDTRTVRAGELSVALTERECGVLEILMENAGHTVTRGELFDRLWTSDGTTSENIVDVYVGYLRKKLAPAEAFGVEIKTIRSRGFVLSPIGS</sequence>
<dbReference type="PROSITE" id="PS51755">
    <property type="entry name" value="OMPR_PHOB"/>
    <property type="match status" value="1"/>
</dbReference>
<dbReference type="PANTHER" id="PTHR48111:SF22">
    <property type="entry name" value="REGULATOR OF RPOS"/>
    <property type="match status" value="1"/>
</dbReference>
<evidence type="ECO:0000256" key="1">
    <source>
        <dbReference type="ARBA" id="ARBA00022553"/>
    </source>
</evidence>
<dbReference type="InterPro" id="IPR011006">
    <property type="entry name" value="CheY-like_superfamily"/>
</dbReference>
<dbReference type="Pfam" id="PF00072">
    <property type="entry name" value="Response_reg"/>
    <property type="match status" value="1"/>
</dbReference>
<dbReference type="InterPro" id="IPR039420">
    <property type="entry name" value="WalR-like"/>
</dbReference>
<dbReference type="PANTHER" id="PTHR48111">
    <property type="entry name" value="REGULATOR OF RPOS"/>
    <property type="match status" value="1"/>
</dbReference>
<keyword evidence="3" id="KW-0805">Transcription regulation</keyword>
<evidence type="ECO:0000256" key="3">
    <source>
        <dbReference type="ARBA" id="ARBA00023015"/>
    </source>
</evidence>
<feature type="modified residue" description="4-aspartylphosphate" evidence="6">
    <location>
        <position position="57"/>
    </location>
</feature>
<dbReference type="GO" id="GO:0000156">
    <property type="term" value="F:phosphorelay response regulator activity"/>
    <property type="evidence" value="ECO:0007669"/>
    <property type="project" value="TreeGrafter"/>
</dbReference>
<name>A0A238JRE4_9RHOB</name>